<dbReference type="RefSeq" id="WP_179270760.1">
    <property type="nucleotide sequence ID" value="NZ_CP058580.1"/>
</dbReference>
<gene>
    <name evidence="3" type="ORF">HUG12_20515</name>
</gene>
<evidence type="ECO:0000256" key="1">
    <source>
        <dbReference type="SAM" id="Phobius"/>
    </source>
</evidence>
<dbReference type="EMBL" id="CP058580">
    <property type="protein sequence ID" value="QLG64177.1"/>
    <property type="molecule type" value="Genomic_DNA"/>
</dbReference>
<evidence type="ECO:0000313" key="3">
    <source>
        <dbReference type="EMBL" id="QLG64177.1"/>
    </source>
</evidence>
<feature type="transmembrane region" description="Helical" evidence="1">
    <location>
        <begin position="82"/>
        <end position="107"/>
    </location>
</feature>
<geneLocation type="plasmid" evidence="3 4">
    <name>unnamed1</name>
</geneLocation>
<feature type="transmembrane region" description="Helical" evidence="1">
    <location>
        <begin position="119"/>
        <end position="152"/>
    </location>
</feature>
<dbReference type="AlphaFoldDB" id="A0A7D5QD29"/>
<protein>
    <recommendedName>
        <fullName evidence="2">DUF7965 domain-containing protein</fullName>
    </recommendedName>
</protein>
<organism evidence="3 4">
    <name type="scientific">Halorarum salinum</name>
    <dbReference type="NCBI Taxonomy" id="2743089"/>
    <lineage>
        <taxon>Archaea</taxon>
        <taxon>Methanobacteriati</taxon>
        <taxon>Methanobacteriota</taxon>
        <taxon>Stenosarchaea group</taxon>
        <taxon>Halobacteria</taxon>
        <taxon>Halobacteriales</taxon>
        <taxon>Haloferacaceae</taxon>
        <taxon>Halorarum</taxon>
    </lineage>
</organism>
<evidence type="ECO:0000313" key="4">
    <source>
        <dbReference type="Proteomes" id="UP000509626"/>
    </source>
</evidence>
<dbReference type="Pfam" id="PF25913">
    <property type="entry name" value="DUF7965"/>
    <property type="match status" value="1"/>
</dbReference>
<feature type="transmembrane region" description="Helical" evidence="1">
    <location>
        <begin position="43"/>
        <end position="61"/>
    </location>
</feature>
<keyword evidence="4" id="KW-1185">Reference proteome</keyword>
<keyword evidence="1" id="KW-1133">Transmembrane helix</keyword>
<dbReference type="InterPro" id="IPR058271">
    <property type="entry name" value="DUF7965"/>
</dbReference>
<feature type="domain" description="DUF7965" evidence="2">
    <location>
        <begin position="7"/>
        <end position="160"/>
    </location>
</feature>
<reference evidence="3 4" key="1">
    <citation type="submission" date="2020-06" db="EMBL/GenBank/DDBJ databases">
        <title>NJ-3-1, isolated from saline soil.</title>
        <authorList>
            <person name="Cui H.L."/>
            <person name="Shi X."/>
        </authorList>
    </citation>
    <scope>NUCLEOTIDE SEQUENCE [LARGE SCALE GENOMIC DNA]</scope>
    <source>
        <strain evidence="3 4">NJ-3-1</strain>
        <plasmid evidence="3 4">unnamed1</plasmid>
    </source>
</reference>
<name>A0A7D5QD29_9EURY</name>
<dbReference type="KEGG" id="halu:HUG12_20515"/>
<keyword evidence="3" id="KW-0614">Plasmid</keyword>
<dbReference type="Proteomes" id="UP000509626">
    <property type="component" value="Plasmid unnamed1"/>
</dbReference>
<accession>A0A7D5QD29</accession>
<evidence type="ECO:0000259" key="2">
    <source>
        <dbReference type="Pfam" id="PF25913"/>
    </source>
</evidence>
<sequence length="162" mass="16264">MGEAAGAAETWIVTTFDLVAFGLPLVLLGHASGALSDTLPSLGTLPGLLLFGYLWLLLWVTTRWVLAEGGLARSAAGETGRLLVRGTVGGALVGMGFVAGIAVVVAAVNVLDGMVDVPAFVLLLSLGAAAGSVVGAAVGVLFAIVNVALYRASAALVPEPRR</sequence>
<feature type="transmembrane region" description="Helical" evidence="1">
    <location>
        <begin position="12"/>
        <end position="31"/>
    </location>
</feature>
<keyword evidence="1" id="KW-0812">Transmembrane</keyword>
<dbReference type="OrthoDB" id="386480at2157"/>
<dbReference type="GeneID" id="56039896"/>
<keyword evidence="1" id="KW-0472">Membrane</keyword>
<proteinExistence type="predicted"/>